<dbReference type="GO" id="GO:0008408">
    <property type="term" value="F:3'-5' exonuclease activity"/>
    <property type="evidence" value="ECO:0007669"/>
    <property type="project" value="InterPro"/>
</dbReference>
<keyword evidence="7 12" id="KW-0269">Exonuclease</keyword>
<dbReference type="RefSeq" id="XP_037222989.1">
    <property type="nucleotide sequence ID" value="XM_037360104.1"/>
</dbReference>
<dbReference type="GO" id="GO:0005634">
    <property type="term" value="C:nucleus"/>
    <property type="evidence" value="ECO:0007669"/>
    <property type="project" value="UniProtKB-SubCell"/>
</dbReference>
<dbReference type="GO" id="GO:0006364">
    <property type="term" value="P:rRNA processing"/>
    <property type="evidence" value="ECO:0007669"/>
    <property type="project" value="UniProtKB-KW"/>
</dbReference>
<dbReference type="InterPro" id="IPR036397">
    <property type="entry name" value="RNaseH_sf"/>
</dbReference>
<feature type="compositionally biased region" description="Basic and acidic residues" evidence="10">
    <location>
        <begin position="76"/>
        <end position="86"/>
    </location>
</feature>
<comment type="caution">
    <text evidence="12">The sequence shown here is derived from an EMBL/GenBank/DDBJ whole genome shotgun (WGS) entry which is preliminary data.</text>
</comment>
<dbReference type="AlphaFoldDB" id="A0A8H6W8C8"/>
<keyword evidence="6" id="KW-0378">Hydrolase</keyword>
<evidence type="ECO:0000313" key="13">
    <source>
        <dbReference type="Proteomes" id="UP000636479"/>
    </source>
</evidence>
<dbReference type="InterPro" id="IPR047021">
    <property type="entry name" value="REXO1/3/4-like"/>
</dbReference>
<keyword evidence="8" id="KW-0539">Nucleus</keyword>
<evidence type="ECO:0000256" key="9">
    <source>
        <dbReference type="ARBA" id="ARBA00025599"/>
    </source>
</evidence>
<dbReference type="FunFam" id="3.30.420.10:FF:000007">
    <property type="entry name" value="Interferon-stimulated exonuclease gene 20"/>
    <property type="match status" value="1"/>
</dbReference>
<accession>A0A8H6W8C8</accession>
<name>A0A8H6W8C8_9AGAR</name>
<dbReference type="SMART" id="SM00479">
    <property type="entry name" value="EXOIII"/>
    <property type="match status" value="1"/>
</dbReference>
<evidence type="ECO:0000256" key="8">
    <source>
        <dbReference type="ARBA" id="ARBA00023242"/>
    </source>
</evidence>
<feature type="compositionally biased region" description="Low complexity" evidence="10">
    <location>
        <begin position="45"/>
        <end position="57"/>
    </location>
</feature>
<dbReference type="InterPro" id="IPR012337">
    <property type="entry name" value="RNaseH-like_sf"/>
</dbReference>
<protein>
    <recommendedName>
        <fullName evidence="3">RNA exonuclease 4</fullName>
    </recommendedName>
</protein>
<dbReference type="PANTHER" id="PTHR12801:SF45">
    <property type="entry name" value="RNA EXONUCLEASE 4"/>
    <property type="match status" value="1"/>
</dbReference>
<evidence type="ECO:0000256" key="3">
    <source>
        <dbReference type="ARBA" id="ARBA00016937"/>
    </source>
</evidence>
<comment type="subcellular location">
    <subcellularLocation>
        <location evidence="1">Nucleus</location>
    </subcellularLocation>
</comment>
<evidence type="ECO:0000256" key="10">
    <source>
        <dbReference type="SAM" id="MobiDB-lite"/>
    </source>
</evidence>
<keyword evidence="4" id="KW-0698">rRNA processing</keyword>
<feature type="region of interest" description="Disordered" evidence="10">
    <location>
        <begin position="1"/>
        <end position="86"/>
    </location>
</feature>
<feature type="region of interest" description="Disordered" evidence="10">
    <location>
        <begin position="273"/>
        <end position="361"/>
    </location>
</feature>
<dbReference type="PANTHER" id="PTHR12801">
    <property type="entry name" value="RNA EXONUCLEASE REXO1 / RECO3 FAMILY MEMBER-RELATED"/>
    <property type="match status" value="1"/>
</dbReference>
<dbReference type="Pfam" id="PF00929">
    <property type="entry name" value="RNase_T"/>
    <property type="match status" value="1"/>
</dbReference>
<comment type="similarity">
    <text evidence="2">Belongs to the REXO4 family.</text>
</comment>
<dbReference type="InterPro" id="IPR013520">
    <property type="entry name" value="Ribonucl_H"/>
</dbReference>
<dbReference type="Proteomes" id="UP000636479">
    <property type="component" value="Unassembled WGS sequence"/>
</dbReference>
<dbReference type="EMBL" id="JACAZF010000003">
    <property type="protein sequence ID" value="KAF7309539.1"/>
    <property type="molecule type" value="Genomic_DNA"/>
</dbReference>
<evidence type="ECO:0000256" key="5">
    <source>
        <dbReference type="ARBA" id="ARBA00022722"/>
    </source>
</evidence>
<evidence type="ECO:0000256" key="2">
    <source>
        <dbReference type="ARBA" id="ARBA00010489"/>
    </source>
</evidence>
<evidence type="ECO:0000256" key="4">
    <source>
        <dbReference type="ARBA" id="ARBA00022552"/>
    </source>
</evidence>
<evidence type="ECO:0000256" key="7">
    <source>
        <dbReference type="ARBA" id="ARBA00022839"/>
    </source>
</evidence>
<dbReference type="GO" id="GO:0003676">
    <property type="term" value="F:nucleic acid binding"/>
    <property type="evidence" value="ECO:0007669"/>
    <property type="project" value="InterPro"/>
</dbReference>
<evidence type="ECO:0000313" key="12">
    <source>
        <dbReference type="EMBL" id="KAF7309539.1"/>
    </source>
</evidence>
<organism evidence="12 13">
    <name type="scientific">Mycena indigotica</name>
    <dbReference type="NCBI Taxonomy" id="2126181"/>
    <lineage>
        <taxon>Eukaryota</taxon>
        <taxon>Fungi</taxon>
        <taxon>Dikarya</taxon>
        <taxon>Basidiomycota</taxon>
        <taxon>Agaricomycotina</taxon>
        <taxon>Agaricomycetes</taxon>
        <taxon>Agaricomycetidae</taxon>
        <taxon>Agaricales</taxon>
        <taxon>Marasmiineae</taxon>
        <taxon>Mycenaceae</taxon>
        <taxon>Mycena</taxon>
    </lineage>
</organism>
<dbReference type="SUPFAM" id="SSF53098">
    <property type="entry name" value="Ribonuclease H-like"/>
    <property type="match status" value="1"/>
</dbReference>
<proteinExistence type="inferred from homology"/>
<comment type="function">
    <text evidence="9">Exoribonuclease involved in ribosome biosynthesis. Involved in the processing of ITS1, the internal transcribed spacer localized between the 18S and 5.8S rRNAs.</text>
</comment>
<dbReference type="OrthoDB" id="8191639at2759"/>
<evidence type="ECO:0000256" key="1">
    <source>
        <dbReference type="ARBA" id="ARBA00004123"/>
    </source>
</evidence>
<feature type="domain" description="Exonuclease" evidence="11">
    <location>
        <begin position="112"/>
        <end position="273"/>
    </location>
</feature>
<sequence length="361" mass="39864">MSTGKKSVSVPASSNWLALQKKLKPARKAESVDHQPRKRRKIEHSSSSSSLRPKSSSNQRPVSAIKSTEEAESESEEPKGSYDSKNSESLSALREMVFGHMGHTDAQRQPGKYLALDCEMVGVGPEGVESSLARVSIVNFFGAVLLDEFVKQRERVVDYRTEFSGVRETDMIHAKPFAEIQSRVAELIKDCILVGHAVHNDLKALLLTHPRPYTRDTQVYASKFKVSKSKYVALRHLVKQELGATIQGGEHSSVTDARATMAVFRLHRKQWEANSASWPPKNQSSGNSKGDDEEEVEPVSRIKKKNKAEKQFPGGGRKGISSGLSVITKKVGRREKGEHGSGSQWWKELGSNGSAKGSMRV</sequence>
<dbReference type="CDD" id="cd06144">
    <property type="entry name" value="REX4_like"/>
    <property type="match status" value="1"/>
</dbReference>
<evidence type="ECO:0000256" key="6">
    <source>
        <dbReference type="ARBA" id="ARBA00022801"/>
    </source>
</evidence>
<dbReference type="GO" id="GO:0000027">
    <property type="term" value="P:ribosomal large subunit assembly"/>
    <property type="evidence" value="ECO:0007669"/>
    <property type="project" value="TreeGrafter"/>
</dbReference>
<keyword evidence="5" id="KW-0540">Nuclease</keyword>
<evidence type="ECO:0000259" key="11">
    <source>
        <dbReference type="SMART" id="SM00479"/>
    </source>
</evidence>
<reference evidence="12" key="1">
    <citation type="submission" date="2020-05" db="EMBL/GenBank/DDBJ databases">
        <title>Mycena genomes resolve the evolution of fungal bioluminescence.</title>
        <authorList>
            <person name="Tsai I.J."/>
        </authorList>
    </citation>
    <scope>NUCLEOTIDE SEQUENCE</scope>
    <source>
        <strain evidence="12">171206Taipei</strain>
    </source>
</reference>
<feature type="compositionally biased region" description="Polar residues" evidence="10">
    <location>
        <begin position="1"/>
        <end position="17"/>
    </location>
</feature>
<dbReference type="Gene3D" id="3.30.420.10">
    <property type="entry name" value="Ribonuclease H-like superfamily/Ribonuclease H"/>
    <property type="match status" value="1"/>
</dbReference>
<gene>
    <name evidence="12" type="ORF">MIND_00324700</name>
</gene>
<dbReference type="InterPro" id="IPR037431">
    <property type="entry name" value="REX4_DEDDh_dom"/>
</dbReference>
<keyword evidence="13" id="KW-1185">Reference proteome</keyword>
<feature type="compositionally biased region" description="Polar residues" evidence="10">
    <location>
        <begin position="273"/>
        <end position="288"/>
    </location>
</feature>
<dbReference type="GeneID" id="59342620"/>